<keyword evidence="1" id="KW-0547">Nucleotide-binding</keyword>
<proteinExistence type="predicted"/>
<dbReference type="Pfam" id="PF14492">
    <property type="entry name" value="EFG_III"/>
    <property type="match status" value="1"/>
</dbReference>
<dbReference type="InterPro" id="IPR020568">
    <property type="entry name" value="Ribosomal_Su5_D2-typ_SF"/>
</dbReference>
<dbReference type="InterPro" id="IPR031157">
    <property type="entry name" value="G_TR_CS"/>
</dbReference>
<evidence type="ECO:0000313" key="5">
    <source>
        <dbReference type="EMBL" id="AKU14687.1"/>
    </source>
</evidence>
<dbReference type="InterPro" id="IPR041095">
    <property type="entry name" value="EFG_II"/>
</dbReference>
<gene>
    <name evidence="5" type="ORF">VV02_00380</name>
</gene>
<dbReference type="Pfam" id="PF00679">
    <property type="entry name" value="EFG_C"/>
    <property type="match status" value="1"/>
</dbReference>
<evidence type="ECO:0000256" key="1">
    <source>
        <dbReference type="ARBA" id="ARBA00022741"/>
    </source>
</evidence>
<dbReference type="PATRIC" id="fig|571913.6.peg.76"/>
<dbReference type="InterPro" id="IPR009000">
    <property type="entry name" value="Transl_B-barrel_sf"/>
</dbReference>
<dbReference type="STRING" id="571913.VV02_00380"/>
<dbReference type="PANTHER" id="PTHR43261">
    <property type="entry name" value="TRANSLATION ELONGATION FACTOR G-RELATED"/>
    <property type="match status" value="1"/>
</dbReference>
<dbReference type="InterPro" id="IPR005225">
    <property type="entry name" value="Small_GTP-bd"/>
</dbReference>
<organism evidence="5 6">
    <name type="scientific">Luteipulveratus mongoliensis</name>
    <dbReference type="NCBI Taxonomy" id="571913"/>
    <lineage>
        <taxon>Bacteria</taxon>
        <taxon>Bacillati</taxon>
        <taxon>Actinomycetota</taxon>
        <taxon>Actinomycetes</taxon>
        <taxon>Micrococcales</taxon>
        <taxon>Dermacoccaceae</taxon>
        <taxon>Luteipulveratus</taxon>
    </lineage>
</organism>
<evidence type="ECO:0000259" key="4">
    <source>
        <dbReference type="PROSITE" id="PS51722"/>
    </source>
</evidence>
<feature type="domain" description="Tr-type G" evidence="4">
    <location>
        <begin position="1"/>
        <end position="252"/>
    </location>
</feature>
<reference evidence="5 6" key="1">
    <citation type="submission" date="2015-03" db="EMBL/GenBank/DDBJ databases">
        <title>Luteipulveratus halotolerans sp. nov., a novel actinobacterium (Dermacoccaceae) from Sarawak, Malaysia.</title>
        <authorList>
            <person name="Juboi H."/>
            <person name="Basik A."/>
            <person name="Shamsul S.S."/>
            <person name="Arnold P."/>
            <person name="Schmitt E.K."/>
            <person name="Sanglier J.-J."/>
            <person name="Yeo T."/>
        </authorList>
    </citation>
    <scope>NUCLEOTIDE SEQUENCE [LARGE SCALE GENOMIC DNA]</scope>
    <source>
        <strain evidence="5 6">MN07-A0370</strain>
    </source>
</reference>
<dbReference type="GO" id="GO:0003924">
    <property type="term" value="F:GTPase activity"/>
    <property type="evidence" value="ECO:0007669"/>
    <property type="project" value="InterPro"/>
</dbReference>
<dbReference type="GO" id="GO:0032790">
    <property type="term" value="P:ribosome disassembly"/>
    <property type="evidence" value="ECO:0007669"/>
    <property type="project" value="TreeGrafter"/>
</dbReference>
<accession>A0A0K1JD98</accession>
<dbReference type="InterPro" id="IPR014721">
    <property type="entry name" value="Ribsml_uS5_D2-typ_fold_subgr"/>
</dbReference>
<dbReference type="RefSeq" id="WP_052589207.1">
    <property type="nucleotide sequence ID" value="NZ_CP011112.1"/>
</dbReference>
<dbReference type="FunFam" id="3.40.50.300:FF:002549">
    <property type="entry name" value="Tetracycline resistance protein, GTP-binding elongation family"/>
    <property type="match status" value="1"/>
</dbReference>
<keyword evidence="6" id="KW-1185">Reference proteome</keyword>
<dbReference type="KEGG" id="lmoi:VV02_00380"/>
<dbReference type="PRINTS" id="PR00315">
    <property type="entry name" value="ELONGATNFCT"/>
</dbReference>
<keyword evidence="3" id="KW-0342">GTP-binding</keyword>
<sequence length="664" mass="71241">MTSLNLGILAHVDAGKTSLTERLLFEAGVIDEVGSVDDGSTQTDSLALEQQRGITIRSAVVSFTIGETVINLVDTPGHSDFIAEVERALSVLDGAILVISAVEGVQAQTRVLMRALQRLGIPTLIFVNKIDRTGARPDEVVREITERLTPRAIALGSVRDAGGRDASFVPYECGSRPMDAWVDLLSAHDGELLAAYVEDPASVTESLLQERLAEQSRAGTVHPVAFGSAVTGAGVEALMCSIPRLLPVADPDVSGPPRGTVFKVERGGGGEQIAYLRLESGTVRVRDRLRLVSPAERRVMEAKVTAIREFDSGVARPAQCARAGRIAQVWGLAGVRIGDEIGDVPTRSADRHFFSPPSLETVVDPVRDADRGTMHVGLSQLAEQDPLIDLRQDDVRHEISVSLYGEVQKEVIQAMLAQEYDVDVTFRETTTICIERPSGSGEAFEIINVGPNPFLATVGLRVDPAPVGSGITFALGVELGSMPPAFFTAVEEAVHATLREGLRGWAVADCLVTMTHSGYWARQSHSHGTFDASMSSTAGDFRNLTPMVLTDALRRAGTCVHEPIHHFELEVPEDALGATLSALSHVRGVPLDTQSRGAAYVLAGDIPAATVHQLQQRVPGLTRGEGVLVTAFDRYEPVQGATPERSRIHADPADRRAYLQALGR</sequence>
<dbReference type="Proteomes" id="UP000066480">
    <property type="component" value="Chromosome"/>
</dbReference>
<dbReference type="Gene3D" id="3.40.50.300">
    <property type="entry name" value="P-loop containing nucleotide triphosphate hydrolases"/>
    <property type="match status" value="1"/>
</dbReference>
<dbReference type="Gene3D" id="2.40.30.10">
    <property type="entry name" value="Translation factors"/>
    <property type="match status" value="1"/>
</dbReference>
<dbReference type="SMART" id="SM00889">
    <property type="entry name" value="EFG_IV"/>
    <property type="match status" value="1"/>
</dbReference>
<dbReference type="InterPro" id="IPR005517">
    <property type="entry name" value="Transl_elong_EFG/EF2_IV"/>
</dbReference>
<evidence type="ECO:0000256" key="3">
    <source>
        <dbReference type="ARBA" id="ARBA00023134"/>
    </source>
</evidence>
<dbReference type="PRINTS" id="PR01037">
    <property type="entry name" value="TCRTETOQM"/>
</dbReference>
<dbReference type="CDD" id="cd04168">
    <property type="entry name" value="TetM_like"/>
    <property type="match status" value="1"/>
</dbReference>
<keyword evidence="2" id="KW-0648">Protein biosynthesis</keyword>
<dbReference type="InterPro" id="IPR027417">
    <property type="entry name" value="P-loop_NTPase"/>
</dbReference>
<dbReference type="SUPFAM" id="SSF52540">
    <property type="entry name" value="P-loop containing nucleoside triphosphate hydrolases"/>
    <property type="match status" value="1"/>
</dbReference>
<dbReference type="AlphaFoldDB" id="A0A0K1JD98"/>
<dbReference type="EMBL" id="CP011112">
    <property type="protein sequence ID" value="AKU14687.1"/>
    <property type="molecule type" value="Genomic_DNA"/>
</dbReference>
<dbReference type="SMART" id="SM00838">
    <property type="entry name" value="EFG_C"/>
    <property type="match status" value="1"/>
</dbReference>
<dbReference type="CDD" id="cd01684">
    <property type="entry name" value="Tet_like_IV"/>
    <property type="match status" value="1"/>
</dbReference>
<dbReference type="Gene3D" id="3.30.70.870">
    <property type="entry name" value="Elongation Factor G (Translational Gtpase), domain 3"/>
    <property type="match status" value="1"/>
</dbReference>
<dbReference type="InterPro" id="IPR000795">
    <property type="entry name" value="T_Tr_GTP-bd_dom"/>
</dbReference>
<dbReference type="InterPro" id="IPR035647">
    <property type="entry name" value="EFG_III/V"/>
</dbReference>
<dbReference type="OrthoDB" id="9801472at2"/>
<evidence type="ECO:0000256" key="2">
    <source>
        <dbReference type="ARBA" id="ARBA00022917"/>
    </source>
</evidence>
<dbReference type="PROSITE" id="PS00301">
    <property type="entry name" value="G_TR_1"/>
    <property type="match status" value="1"/>
</dbReference>
<dbReference type="GO" id="GO:0005525">
    <property type="term" value="F:GTP binding"/>
    <property type="evidence" value="ECO:0007669"/>
    <property type="project" value="UniProtKB-KW"/>
</dbReference>
<dbReference type="SUPFAM" id="SSF54211">
    <property type="entry name" value="Ribosomal protein S5 domain 2-like"/>
    <property type="match status" value="1"/>
</dbReference>
<dbReference type="Pfam" id="PF03764">
    <property type="entry name" value="EFG_IV"/>
    <property type="match status" value="1"/>
</dbReference>
<dbReference type="SUPFAM" id="SSF50447">
    <property type="entry name" value="Translation proteins"/>
    <property type="match status" value="1"/>
</dbReference>
<evidence type="ECO:0000313" key="6">
    <source>
        <dbReference type="Proteomes" id="UP000066480"/>
    </source>
</evidence>
<dbReference type="Pfam" id="PF00009">
    <property type="entry name" value="GTP_EFTU"/>
    <property type="match status" value="1"/>
</dbReference>
<dbReference type="PROSITE" id="PS51722">
    <property type="entry name" value="G_TR_2"/>
    <property type="match status" value="1"/>
</dbReference>
<dbReference type="SUPFAM" id="SSF54980">
    <property type="entry name" value="EF-G C-terminal domain-like"/>
    <property type="match status" value="2"/>
</dbReference>
<dbReference type="NCBIfam" id="TIGR00231">
    <property type="entry name" value="small_GTP"/>
    <property type="match status" value="1"/>
</dbReference>
<dbReference type="PANTHER" id="PTHR43261:SF1">
    <property type="entry name" value="RIBOSOME-RELEASING FACTOR 2, MITOCHONDRIAL"/>
    <property type="match status" value="1"/>
</dbReference>
<dbReference type="InterPro" id="IPR000640">
    <property type="entry name" value="EFG_V-like"/>
</dbReference>
<name>A0A0K1JD98_9MICO</name>
<dbReference type="GO" id="GO:0006412">
    <property type="term" value="P:translation"/>
    <property type="evidence" value="ECO:0007669"/>
    <property type="project" value="UniProtKB-KW"/>
</dbReference>
<protein>
    <submittedName>
        <fullName evidence="5">GTP-binding protein</fullName>
    </submittedName>
</protein>
<dbReference type="Gene3D" id="3.30.230.10">
    <property type="match status" value="1"/>
</dbReference>